<dbReference type="STRING" id="1416778.SAMN05443633_11728"/>
<protein>
    <recommendedName>
        <fullName evidence="4">DUF4932 domain-containing protein</fullName>
    </recommendedName>
</protein>
<feature type="signal peptide" evidence="1">
    <location>
        <begin position="1"/>
        <end position="19"/>
    </location>
</feature>
<sequence length="462" mass="54064">MIKKLLGLSMLVISILSFSQEKLMPKVDERIEIVSLVFRLAGADEYTQDDNKKYVADINTYFDRHKNSEIVEFIQKNRNKGLGYDAVISMALHLSFENGKFSLIKEKENSLDKRWEQVDIRQFVSLLNRFYKQSGFQKFFKDHSEDYKKAEKEYENSILSDFNQGWFSKFYGKDADEEYKIILGYGNGDTNYGIKTHPEKQNTTVNAVIGVSNFDKEGNARFEKSKYQPLLIHEFNHSFVNYILELNGNRSKLENSAQKLYRLIENELKDQAYGDWETMINESIVRAVVIRYMIDNHYSQKDIETEVSAQEKRKFLWIKELVNLLATYESNRKQYPTLESFYPEIIAFYNEIAPKMQMFIPKVLSVFPEIRDKNDVDSSIKEITINFDQEMTGNGSSFSMGSLGKEHFPLKKFDGYINENKGIKLQVEMKPNTEYEFVINGDKFISKDGYPLQKTIIKFKTK</sequence>
<proteinExistence type="predicted"/>
<keyword evidence="1" id="KW-0732">Signal</keyword>
<accession>A0A1M5KMB5</accession>
<evidence type="ECO:0000256" key="1">
    <source>
        <dbReference type="SAM" id="SignalP"/>
    </source>
</evidence>
<keyword evidence="3" id="KW-1185">Reference proteome</keyword>
<organism evidence="2 3">
    <name type="scientific">Chryseobacterium arachidis</name>
    <dbReference type="NCBI Taxonomy" id="1416778"/>
    <lineage>
        <taxon>Bacteria</taxon>
        <taxon>Pseudomonadati</taxon>
        <taxon>Bacteroidota</taxon>
        <taxon>Flavobacteriia</taxon>
        <taxon>Flavobacteriales</taxon>
        <taxon>Weeksellaceae</taxon>
        <taxon>Chryseobacterium group</taxon>
        <taxon>Chryseobacterium</taxon>
    </lineage>
</organism>
<evidence type="ECO:0000313" key="2">
    <source>
        <dbReference type="EMBL" id="SHG53952.1"/>
    </source>
</evidence>
<evidence type="ECO:0000313" key="3">
    <source>
        <dbReference type="Proteomes" id="UP000184518"/>
    </source>
</evidence>
<dbReference type="Proteomes" id="UP000184518">
    <property type="component" value="Unassembled WGS sequence"/>
</dbReference>
<dbReference type="RefSeq" id="WP_178362481.1">
    <property type="nucleotide sequence ID" value="NZ_FQUT01000017.1"/>
</dbReference>
<reference evidence="3" key="1">
    <citation type="submission" date="2016-11" db="EMBL/GenBank/DDBJ databases">
        <authorList>
            <person name="Varghese N."/>
            <person name="Submissions S."/>
        </authorList>
    </citation>
    <scope>NUCLEOTIDE SEQUENCE [LARGE SCALE GENOMIC DNA]</scope>
    <source>
        <strain evidence="3">DSM 27619</strain>
    </source>
</reference>
<dbReference type="AlphaFoldDB" id="A0A1M5KMB5"/>
<feature type="chain" id="PRO_5012002423" description="DUF4932 domain-containing protein" evidence="1">
    <location>
        <begin position="20"/>
        <end position="462"/>
    </location>
</feature>
<name>A0A1M5KMB5_9FLAO</name>
<evidence type="ECO:0008006" key="4">
    <source>
        <dbReference type="Google" id="ProtNLM"/>
    </source>
</evidence>
<dbReference type="EMBL" id="FQUT01000017">
    <property type="protein sequence ID" value="SHG53952.1"/>
    <property type="molecule type" value="Genomic_DNA"/>
</dbReference>
<dbReference type="InterPro" id="IPR032560">
    <property type="entry name" value="DUF4932"/>
</dbReference>
<gene>
    <name evidence="2" type="ORF">SAMN05443633_11728</name>
</gene>
<dbReference type="Pfam" id="PF16286">
    <property type="entry name" value="DUF4932"/>
    <property type="match status" value="1"/>
</dbReference>